<dbReference type="InterPro" id="IPR016143">
    <property type="entry name" value="Citrate_synth-like_sm_a-sub"/>
</dbReference>
<evidence type="ECO:0000256" key="6">
    <source>
        <dbReference type="SAM" id="MobiDB-lite"/>
    </source>
</evidence>
<dbReference type="SUPFAM" id="SSF48256">
    <property type="entry name" value="Citrate synthase"/>
    <property type="match status" value="1"/>
</dbReference>
<dbReference type="PANTHER" id="PTHR11739">
    <property type="entry name" value="CITRATE SYNTHASE"/>
    <property type="match status" value="1"/>
</dbReference>
<organism evidence="7">
    <name type="scientific">Picocystis salinarum</name>
    <dbReference type="NCBI Taxonomy" id="88271"/>
    <lineage>
        <taxon>Eukaryota</taxon>
        <taxon>Viridiplantae</taxon>
        <taxon>Chlorophyta</taxon>
        <taxon>Picocystophyceae</taxon>
        <taxon>Picocystales</taxon>
        <taxon>Picocystaceae</taxon>
        <taxon>Picocystis</taxon>
    </lineage>
</organism>
<dbReference type="PROSITE" id="PS00480">
    <property type="entry name" value="CITRATE_SYNTHASE"/>
    <property type="match status" value="1"/>
</dbReference>
<dbReference type="FunFam" id="1.10.580.10:FF:000005">
    <property type="entry name" value="Citrate synthase"/>
    <property type="match status" value="1"/>
</dbReference>
<protein>
    <recommendedName>
        <fullName evidence="5">Citrate synthase</fullName>
    </recommendedName>
</protein>
<evidence type="ECO:0000256" key="5">
    <source>
        <dbReference type="RuleBase" id="RU000441"/>
    </source>
</evidence>
<dbReference type="EMBL" id="HBIS01005094">
    <property type="protein sequence ID" value="CAE0610775.1"/>
    <property type="molecule type" value="Transcribed_RNA"/>
</dbReference>
<keyword evidence="3" id="KW-0816">Tricarboxylic acid cycle</keyword>
<gene>
    <name evidence="7" type="ORF">PSAL00342_LOCUS4610</name>
</gene>
<reference evidence="7" key="1">
    <citation type="submission" date="2021-01" db="EMBL/GenBank/DDBJ databases">
        <authorList>
            <person name="Corre E."/>
            <person name="Pelletier E."/>
            <person name="Niang G."/>
            <person name="Scheremetjew M."/>
            <person name="Finn R."/>
            <person name="Kale V."/>
            <person name="Holt S."/>
            <person name="Cochrane G."/>
            <person name="Meng A."/>
            <person name="Brown T."/>
            <person name="Cohen L."/>
        </authorList>
    </citation>
    <scope>NUCLEOTIDE SEQUENCE</scope>
    <source>
        <strain evidence="7">CCMP1897</strain>
    </source>
</reference>
<feature type="region of interest" description="Disordered" evidence="6">
    <location>
        <begin position="481"/>
        <end position="506"/>
    </location>
</feature>
<dbReference type="GO" id="GO:0005759">
    <property type="term" value="C:mitochondrial matrix"/>
    <property type="evidence" value="ECO:0007669"/>
    <property type="project" value="TreeGrafter"/>
</dbReference>
<dbReference type="PANTHER" id="PTHR11739:SF4">
    <property type="entry name" value="CITRATE SYNTHASE, PEROXISOMAL"/>
    <property type="match status" value="1"/>
</dbReference>
<comment type="pathway">
    <text evidence="1">Carbohydrate metabolism.</text>
</comment>
<dbReference type="GO" id="GO:0046912">
    <property type="term" value="F:acyltransferase activity, acyl groups converted into alkyl on transfer"/>
    <property type="evidence" value="ECO:0007669"/>
    <property type="project" value="InterPro"/>
</dbReference>
<dbReference type="Pfam" id="PF00285">
    <property type="entry name" value="Citrate_synt"/>
    <property type="match status" value="1"/>
</dbReference>
<dbReference type="InterPro" id="IPR019810">
    <property type="entry name" value="Citrate_synthase_AS"/>
</dbReference>
<dbReference type="InterPro" id="IPR002020">
    <property type="entry name" value="Citrate_synthase"/>
</dbReference>
<evidence type="ECO:0000256" key="4">
    <source>
        <dbReference type="ARBA" id="ARBA00022679"/>
    </source>
</evidence>
<sequence length="506" mass="55589">MDESIRKRLEVLHDHLRASCDGDNGNLHQCVDVQAVPTRAPSETDTIRLEDTRTGKKYSIPILKGNVIRAVDLKQVKGHDKEDAGLKTYDPGYVNTAPVRSTISFIDGDKGILRYRGIPIEVLAEKSTFMEVTYLLAFGGLPTIGELAQWEATVMRHTSLPLPVTNAINQLPMDVHPMVVMVTGMAMLGGLHPEANPAIAGQGVYKDRVLRTKQVVRALGKATALAAAAYHRSTGRTPAPPRRNLSYAENFLYMIDAHSGGWDYRPDKRIAQALDVMMILHAEHEMNCSTAAARHIASGGADVYTCLSAAIGALYGPLHGGANEAVLRMLERIGSLDQVPAFLEGVKSRKEKLFGFGHRVYKNFDPRAKIIRGLADEVFSIVGKDPLIDVAVALESAALSDDYFVSRKLYPNVDFYSGLVYRALGFPPQFFTVLFAVPRVAGYLAHWSESLDDPDTRIIRPQQVYEGPMLQPYVPIQQRDKADAPSMPAIEPSNASRRLLTGFSAP</sequence>
<dbReference type="GO" id="GO:0005975">
    <property type="term" value="P:carbohydrate metabolic process"/>
    <property type="evidence" value="ECO:0007669"/>
    <property type="project" value="TreeGrafter"/>
</dbReference>
<evidence type="ECO:0000313" key="7">
    <source>
        <dbReference type="EMBL" id="CAE0610775.1"/>
    </source>
</evidence>
<evidence type="ECO:0000256" key="3">
    <source>
        <dbReference type="ARBA" id="ARBA00022532"/>
    </source>
</evidence>
<dbReference type="Gene3D" id="1.10.230.10">
    <property type="entry name" value="Cytochrome P450-Terp, domain 2"/>
    <property type="match status" value="1"/>
</dbReference>
<accession>A0A7S3UEA2</accession>
<dbReference type="AlphaFoldDB" id="A0A7S3UEA2"/>
<evidence type="ECO:0000256" key="1">
    <source>
        <dbReference type="ARBA" id="ARBA00005007"/>
    </source>
</evidence>
<dbReference type="InterPro" id="IPR036969">
    <property type="entry name" value="Citrate_synthase_sf"/>
</dbReference>
<dbReference type="InterPro" id="IPR016142">
    <property type="entry name" value="Citrate_synth-like_lrg_a-sub"/>
</dbReference>
<proteinExistence type="inferred from homology"/>
<name>A0A7S3UEA2_9CHLO</name>
<dbReference type="GO" id="GO:0006099">
    <property type="term" value="P:tricarboxylic acid cycle"/>
    <property type="evidence" value="ECO:0007669"/>
    <property type="project" value="UniProtKB-KW"/>
</dbReference>
<dbReference type="Gene3D" id="1.10.580.10">
    <property type="entry name" value="Citrate Synthase, domain 1"/>
    <property type="match status" value="1"/>
</dbReference>
<comment type="similarity">
    <text evidence="2 5">Belongs to the citrate synthase family.</text>
</comment>
<dbReference type="GO" id="GO:0006635">
    <property type="term" value="P:fatty acid beta-oxidation"/>
    <property type="evidence" value="ECO:0007669"/>
    <property type="project" value="UniProtKB-ARBA"/>
</dbReference>
<evidence type="ECO:0000256" key="2">
    <source>
        <dbReference type="ARBA" id="ARBA00010566"/>
    </source>
</evidence>
<keyword evidence="4 5" id="KW-0808">Transferase</keyword>
<dbReference type="PRINTS" id="PR00143">
    <property type="entry name" value="CITRTSNTHASE"/>
</dbReference>
<dbReference type="FunFam" id="1.10.230.10:FF:000002">
    <property type="entry name" value="Citrate synthase"/>
    <property type="match status" value="1"/>
</dbReference>